<comment type="caution">
    <text evidence="1">The sequence shown here is derived from an EMBL/GenBank/DDBJ whole genome shotgun (WGS) entry which is preliminary data.</text>
</comment>
<dbReference type="AlphaFoldDB" id="A0A9Q1F9F3"/>
<keyword evidence="2" id="KW-1185">Reference proteome</keyword>
<proteinExistence type="predicted"/>
<dbReference type="EMBL" id="JAINUF010000007">
    <property type="protein sequence ID" value="KAJ8353816.1"/>
    <property type="molecule type" value="Genomic_DNA"/>
</dbReference>
<organism evidence="1 2">
    <name type="scientific">Synaphobranchus kaupii</name>
    <name type="common">Kaup's arrowtooth eel</name>
    <dbReference type="NCBI Taxonomy" id="118154"/>
    <lineage>
        <taxon>Eukaryota</taxon>
        <taxon>Metazoa</taxon>
        <taxon>Chordata</taxon>
        <taxon>Craniata</taxon>
        <taxon>Vertebrata</taxon>
        <taxon>Euteleostomi</taxon>
        <taxon>Actinopterygii</taxon>
        <taxon>Neopterygii</taxon>
        <taxon>Teleostei</taxon>
        <taxon>Anguilliformes</taxon>
        <taxon>Synaphobranchidae</taxon>
        <taxon>Synaphobranchus</taxon>
    </lineage>
</organism>
<reference evidence="1" key="1">
    <citation type="journal article" date="2023" name="Science">
        <title>Genome structures resolve the early diversification of teleost fishes.</title>
        <authorList>
            <person name="Parey E."/>
            <person name="Louis A."/>
            <person name="Montfort J."/>
            <person name="Bouchez O."/>
            <person name="Roques C."/>
            <person name="Iampietro C."/>
            <person name="Lluch J."/>
            <person name="Castinel A."/>
            <person name="Donnadieu C."/>
            <person name="Desvignes T."/>
            <person name="Floi Bucao C."/>
            <person name="Jouanno E."/>
            <person name="Wen M."/>
            <person name="Mejri S."/>
            <person name="Dirks R."/>
            <person name="Jansen H."/>
            <person name="Henkel C."/>
            <person name="Chen W.J."/>
            <person name="Zahm M."/>
            <person name="Cabau C."/>
            <person name="Klopp C."/>
            <person name="Thompson A.W."/>
            <person name="Robinson-Rechavi M."/>
            <person name="Braasch I."/>
            <person name="Lecointre G."/>
            <person name="Bobe J."/>
            <person name="Postlethwait J.H."/>
            <person name="Berthelot C."/>
            <person name="Roest Crollius H."/>
            <person name="Guiguen Y."/>
        </authorList>
    </citation>
    <scope>NUCLEOTIDE SEQUENCE</scope>
    <source>
        <strain evidence="1">WJC10195</strain>
    </source>
</reference>
<name>A0A9Q1F9F3_SYNKA</name>
<protein>
    <submittedName>
        <fullName evidence="1">Uncharacterized protein</fullName>
    </submittedName>
</protein>
<gene>
    <name evidence="1" type="ORF">SKAU_G00213830</name>
</gene>
<dbReference type="Proteomes" id="UP001152622">
    <property type="component" value="Chromosome 7"/>
</dbReference>
<accession>A0A9Q1F9F3</accession>
<evidence type="ECO:0000313" key="2">
    <source>
        <dbReference type="Proteomes" id="UP001152622"/>
    </source>
</evidence>
<sequence length="77" mass="8142">MEQSSQSTGILFPMGLICKTHRGGPPRAGVQCRGTRRPTHPPCGFKGQNPEGCACSGMGNKHTVPYAYSTGHIPFGV</sequence>
<evidence type="ECO:0000313" key="1">
    <source>
        <dbReference type="EMBL" id="KAJ8353816.1"/>
    </source>
</evidence>